<evidence type="ECO:0000259" key="12">
    <source>
        <dbReference type="Pfam" id="PF04065"/>
    </source>
</evidence>
<dbReference type="InterPro" id="IPR038635">
    <property type="entry name" value="CCR4-NOT_su2/3/5_C_sf"/>
</dbReference>
<keyword evidence="8" id="KW-0804">Transcription</keyword>
<evidence type="ECO:0000256" key="3">
    <source>
        <dbReference type="ARBA" id="ARBA00007682"/>
    </source>
</evidence>
<feature type="compositionally biased region" description="Polar residues" evidence="11">
    <location>
        <begin position="264"/>
        <end position="290"/>
    </location>
</feature>
<dbReference type="OrthoDB" id="293823at2759"/>
<reference evidence="14 15" key="1">
    <citation type="journal article" date="2021" name="Plant Biotechnol. J.">
        <title>Multi-omics assisted identification of the key and species-specific regulatory components of drought-tolerant mechanisms in Gossypium stocksii.</title>
        <authorList>
            <person name="Yu D."/>
            <person name="Ke L."/>
            <person name="Zhang D."/>
            <person name="Wu Y."/>
            <person name="Sun Y."/>
            <person name="Mei J."/>
            <person name="Sun J."/>
            <person name="Sun Y."/>
        </authorList>
    </citation>
    <scope>NUCLEOTIDE SEQUENCE [LARGE SCALE GENOMIC DNA]</scope>
    <source>
        <strain evidence="15">cv. E1</strain>
        <tissue evidence="14">Leaf</tissue>
    </source>
</reference>
<evidence type="ECO:0000256" key="9">
    <source>
        <dbReference type="ARBA" id="ARBA00023242"/>
    </source>
</evidence>
<dbReference type="Pfam" id="PF04065">
    <property type="entry name" value="Not3"/>
    <property type="match status" value="1"/>
</dbReference>
<dbReference type="Proteomes" id="UP000828251">
    <property type="component" value="Unassembled WGS sequence"/>
</dbReference>
<feature type="compositionally biased region" description="Polar residues" evidence="11">
    <location>
        <begin position="327"/>
        <end position="362"/>
    </location>
</feature>
<organism evidence="14 15">
    <name type="scientific">Gossypium stocksii</name>
    <dbReference type="NCBI Taxonomy" id="47602"/>
    <lineage>
        <taxon>Eukaryota</taxon>
        <taxon>Viridiplantae</taxon>
        <taxon>Streptophyta</taxon>
        <taxon>Embryophyta</taxon>
        <taxon>Tracheophyta</taxon>
        <taxon>Spermatophyta</taxon>
        <taxon>Magnoliopsida</taxon>
        <taxon>eudicotyledons</taxon>
        <taxon>Gunneridae</taxon>
        <taxon>Pentapetalae</taxon>
        <taxon>rosids</taxon>
        <taxon>malvids</taxon>
        <taxon>Malvales</taxon>
        <taxon>Malvaceae</taxon>
        <taxon>Malvoideae</taxon>
        <taxon>Gossypium</taxon>
    </lineage>
</organism>
<keyword evidence="15" id="KW-1185">Reference proteome</keyword>
<evidence type="ECO:0000256" key="1">
    <source>
        <dbReference type="ARBA" id="ARBA00004123"/>
    </source>
</evidence>
<feature type="domain" description="CCR4-Not complex component Not N-terminal" evidence="12">
    <location>
        <begin position="4"/>
        <end position="235"/>
    </location>
</feature>
<feature type="coiled-coil region" evidence="10">
    <location>
        <begin position="41"/>
        <end position="104"/>
    </location>
</feature>
<keyword evidence="9" id="KW-0539">Nucleus</keyword>
<comment type="similarity">
    <text evidence="3">Belongs to the CNOT2/3/5 family.</text>
</comment>
<dbReference type="EMBL" id="JAIQCV010000013">
    <property type="protein sequence ID" value="KAH1032031.1"/>
    <property type="molecule type" value="Genomic_DNA"/>
</dbReference>
<keyword evidence="7" id="KW-0805">Transcription regulation</keyword>
<dbReference type="InterPro" id="IPR007207">
    <property type="entry name" value="Not_N"/>
</dbReference>
<evidence type="ECO:0000256" key="4">
    <source>
        <dbReference type="ARBA" id="ARBA00022490"/>
    </source>
</evidence>
<dbReference type="GO" id="GO:0005737">
    <property type="term" value="C:cytoplasm"/>
    <property type="evidence" value="ECO:0007669"/>
    <property type="project" value="UniProtKB-SubCell"/>
</dbReference>
<sequence>MGASRKLQGEIDRVLKKVQEGVDVFDSIWNKVYDTDNANQKEKFEADLKKEIKKLQRYRDQIKTWIQSSEIKDKKISASYEQALVDARKQIEREMERFKICEKETKTKAFSKEGLGQQPKTDPKEKAKSETRDWLNNVVGELESQIDSFEAEIEGLSVKKGKTRPPRLTHLETSITRHKAHIMKLELILRLLDNDELSPEQVNDVKDFLDDYVERNQEDFDEFDDVDELYSSLPLDKVDSLEDLVAIGPLSKGGPILKTSLAASTSQLPQGGSSQEHVEDTASQDSNSDIAKTPPPKSSTINSSAAATPAGSHVTPTPLNLPPHSLSGASSPSVLPDSNSAQGLLESTGTTNPPSPVNLSNATKEEDITNFPGRRPSPSLADPGVRGIGRGLSGQPSSTIPLVSGSVASGNGALGAVPPASDMAKRNSLGVDERLGNSSMGLSLTSPISNRMILPQAAKANDGNAPVDSSNPNESAGLPGRAFSPSMVSGMQWRPGSSFQNQNELVPFRGRTEIAPDIREKFLQRFQQVQQQGHSNLLSSMSPIAGGNHNQFSAQQQSPLMQQFNPQSSCFSIPPGLGHGGQAPGLNSVTSASLQQQPNSIHQQSSQQALATSVPKDADVGVAKVEEQQPQSLPDGSSSEAIPTSGLAKNLMNEDDLKTPYAIDSPAAVSGSLTEPARNIRDIDLSPGQPLQYNQSSSGLGVIGRRSVSDLGAIGDSLSGSTNSGGMHDQLYNMQMLEAAYYKIPQPKDSERARSYTPKHPAATPASYPQVQAPIVNNPAFWERISMDGYGTGTDTLFVAFYYQQNTYQQYLAAKELKKQSWRYHRKYNTWFQRHEEPKIATDEFEQGTYVYFDFHVANDDHQHGWCQRIKTEFIFEYNYLEDELIV</sequence>
<dbReference type="GO" id="GO:0005634">
    <property type="term" value="C:nucleus"/>
    <property type="evidence" value="ECO:0007669"/>
    <property type="project" value="UniProtKB-SubCell"/>
</dbReference>
<feature type="domain" description="NOT2/NOT3/NOT5 C-terminal" evidence="13">
    <location>
        <begin position="741"/>
        <end position="881"/>
    </location>
</feature>
<feature type="compositionally biased region" description="Polar residues" evidence="11">
    <location>
        <begin position="538"/>
        <end position="571"/>
    </location>
</feature>
<dbReference type="GO" id="GO:0030015">
    <property type="term" value="C:CCR4-NOT core complex"/>
    <property type="evidence" value="ECO:0007669"/>
    <property type="project" value="InterPro"/>
</dbReference>
<evidence type="ECO:0000256" key="7">
    <source>
        <dbReference type="ARBA" id="ARBA00023015"/>
    </source>
</evidence>
<evidence type="ECO:0000313" key="15">
    <source>
        <dbReference type="Proteomes" id="UP000828251"/>
    </source>
</evidence>
<dbReference type="PANTHER" id="PTHR23326">
    <property type="entry name" value="CCR4 NOT-RELATED"/>
    <property type="match status" value="1"/>
</dbReference>
<keyword evidence="5" id="KW-0678">Repressor</keyword>
<feature type="compositionally biased region" description="Basic and acidic residues" evidence="11">
    <location>
        <begin position="121"/>
        <end position="131"/>
    </location>
</feature>
<evidence type="ECO:0000256" key="11">
    <source>
        <dbReference type="SAM" id="MobiDB-lite"/>
    </source>
</evidence>
<evidence type="ECO:0008006" key="16">
    <source>
        <dbReference type="Google" id="ProtNLM"/>
    </source>
</evidence>
<keyword evidence="4" id="KW-0963">Cytoplasm</keyword>
<evidence type="ECO:0000259" key="13">
    <source>
        <dbReference type="Pfam" id="PF04153"/>
    </source>
</evidence>
<dbReference type="Gene3D" id="2.30.30.1020">
    <property type="entry name" value="CCR4-NOT complex subunit 2/3/5, C-terminal domain"/>
    <property type="match status" value="1"/>
</dbReference>
<dbReference type="PIRSF" id="PIRSF005290">
    <property type="entry name" value="NOT_su_3_5"/>
    <property type="match status" value="1"/>
</dbReference>
<feature type="region of interest" description="Disordered" evidence="11">
    <location>
        <begin position="538"/>
        <end position="616"/>
    </location>
</feature>
<evidence type="ECO:0000256" key="10">
    <source>
        <dbReference type="SAM" id="Coils"/>
    </source>
</evidence>
<dbReference type="Pfam" id="PF04153">
    <property type="entry name" value="NOT2_3_5_C"/>
    <property type="match status" value="1"/>
</dbReference>
<dbReference type="FunFam" id="2.30.30.1020:FF:000003">
    <property type="entry name" value="CCR4-NOT transcription complex subunit 3 isoform X1"/>
    <property type="match status" value="1"/>
</dbReference>
<protein>
    <recommendedName>
        <fullName evidence="16">CCR4-NOT transcription complex subunit 3</fullName>
    </recommendedName>
</protein>
<proteinExistence type="inferred from homology"/>
<dbReference type="AlphaFoldDB" id="A0A9D3ZFS1"/>
<evidence type="ECO:0000256" key="5">
    <source>
        <dbReference type="ARBA" id="ARBA00022491"/>
    </source>
</evidence>
<feature type="region of interest" description="Disordered" evidence="11">
    <location>
        <begin position="460"/>
        <end position="489"/>
    </location>
</feature>
<feature type="region of interest" description="Disordered" evidence="11">
    <location>
        <begin position="264"/>
        <end position="404"/>
    </location>
</feature>
<evidence type="ECO:0000313" key="14">
    <source>
        <dbReference type="EMBL" id="KAH1032031.1"/>
    </source>
</evidence>
<dbReference type="GO" id="GO:0006355">
    <property type="term" value="P:regulation of DNA-templated transcription"/>
    <property type="evidence" value="ECO:0007669"/>
    <property type="project" value="InterPro"/>
</dbReference>
<dbReference type="InterPro" id="IPR012270">
    <property type="entry name" value="CCR4-NOT_su3/5"/>
</dbReference>
<accession>A0A9D3ZFS1</accession>
<keyword evidence="6" id="KW-0597">Phosphoprotein</keyword>
<dbReference type="InterPro" id="IPR007282">
    <property type="entry name" value="NOT2/3/5_C"/>
</dbReference>
<comment type="caution">
    <text evidence="14">The sequence shown here is derived from an EMBL/GenBank/DDBJ whole genome shotgun (WGS) entry which is preliminary data.</text>
</comment>
<dbReference type="InterPro" id="IPR040168">
    <property type="entry name" value="Not2/3/5"/>
</dbReference>
<feature type="region of interest" description="Disordered" evidence="11">
    <location>
        <begin position="110"/>
        <end position="131"/>
    </location>
</feature>
<evidence type="ECO:0000256" key="8">
    <source>
        <dbReference type="ARBA" id="ARBA00023163"/>
    </source>
</evidence>
<evidence type="ECO:0000256" key="2">
    <source>
        <dbReference type="ARBA" id="ARBA00004496"/>
    </source>
</evidence>
<feature type="compositionally biased region" description="Polar residues" evidence="11">
    <location>
        <begin position="585"/>
        <end position="611"/>
    </location>
</feature>
<keyword evidence="10" id="KW-0175">Coiled coil</keyword>
<evidence type="ECO:0000256" key="6">
    <source>
        <dbReference type="ARBA" id="ARBA00022553"/>
    </source>
</evidence>
<name>A0A9D3ZFS1_9ROSI</name>
<gene>
    <name evidence="14" type="ORF">J1N35_044205</name>
</gene>
<comment type="subcellular location">
    <subcellularLocation>
        <location evidence="2">Cytoplasm</location>
    </subcellularLocation>
    <subcellularLocation>
        <location evidence="1">Nucleus</location>
    </subcellularLocation>
</comment>
<feature type="compositionally biased region" description="Polar residues" evidence="11">
    <location>
        <begin position="394"/>
        <end position="404"/>
    </location>
</feature>